<keyword evidence="1" id="KW-0812">Transmembrane</keyword>
<dbReference type="Proteomes" id="UP000603141">
    <property type="component" value="Unassembled WGS sequence"/>
</dbReference>
<comment type="caution">
    <text evidence="2">The sequence shown here is derived from an EMBL/GenBank/DDBJ whole genome shotgun (WGS) entry which is preliminary data.</text>
</comment>
<dbReference type="AlphaFoldDB" id="A0A934S9D0"/>
<feature type="transmembrane region" description="Helical" evidence="1">
    <location>
        <begin position="299"/>
        <end position="317"/>
    </location>
</feature>
<evidence type="ECO:0000313" key="3">
    <source>
        <dbReference type="Proteomes" id="UP000603141"/>
    </source>
</evidence>
<gene>
    <name evidence="2" type="ORF">JIN85_14520</name>
</gene>
<feature type="transmembrane region" description="Helical" evidence="1">
    <location>
        <begin position="128"/>
        <end position="150"/>
    </location>
</feature>
<reference evidence="2" key="1">
    <citation type="submission" date="2021-01" db="EMBL/GenBank/DDBJ databases">
        <title>Modified the classification status of verrucomicrobia.</title>
        <authorList>
            <person name="Feng X."/>
        </authorList>
    </citation>
    <scope>NUCLEOTIDE SEQUENCE</scope>
    <source>
        <strain evidence="2">KCTC 22041</strain>
    </source>
</reference>
<dbReference type="EMBL" id="JAENIJ010000024">
    <property type="protein sequence ID" value="MBK1883634.1"/>
    <property type="molecule type" value="Genomic_DNA"/>
</dbReference>
<accession>A0A934S9D0</accession>
<feature type="transmembrane region" description="Helical" evidence="1">
    <location>
        <begin position="352"/>
        <end position="371"/>
    </location>
</feature>
<feature type="transmembrane region" description="Helical" evidence="1">
    <location>
        <begin position="156"/>
        <end position="174"/>
    </location>
</feature>
<sequence length="389" mass="42491">MLNLLSAVPIASNEAHSKIPLTPSLPILLIVLGIWFFVSGILSKRFGYSRKFLFLTPAATLLAAVIFGAWGLFRDGFIGFSSRYENRLLFAVICRIFMVLLCVPFFLKVYAAWIGKRATAAEKSPGVVGFRAWLSPSNMIFAVLISAFAAGGYQSSFFGIFSLLIICLLVQPMVSSFKAMPSATETDDTLSVEREKILSLLELGTITADECADLLSALSGSSQPSPSSMGSRLTPQRRLTIAGAALLLLAFFLPWFSTDFREIANQLPEPLQYPVIELLSDFKLLNMNYQITGNEVDHGLGWLVLLIGLGTAGLPYIASQMDLATQRTISSIGLGIGGLILIYLTVQNLKIINIGLPLAIVAYILEFLGVMNPNWFKLVQKEIEPEPVP</sequence>
<feature type="transmembrane region" description="Helical" evidence="1">
    <location>
        <begin position="52"/>
        <end position="73"/>
    </location>
</feature>
<feature type="transmembrane region" description="Helical" evidence="1">
    <location>
        <begin position="27"/>
        <end position="43"/>
    </location>
</feature>
<organism evidence="2 3">
    <name type="scientific">Luteolibacter pohnpeiensis</name>
    <dbReference type="NCBI Taxonomy" id="454153"/>
    <lineage>
        <taxon>Bacteria</taxon>
        <taxon>Pseudomonadati</taxon>
        <taxon>Verrucomicrobiota</taxon>
        <taxon>Verrucomicrobiia</taxon>
        <taxon>Verrucomicrobiales</taxon>
        <taxon>Verrucomicrobiaceae</taxon>
        <taxon>Luteolibacter</taxon>
    </lineage>
</organism>
<name>A0A934S9D0_9BACT</name>
<feature type="transmembrane region" description="Helical" evidence="1">
    <location>
        <begin position="88"/>
        <end position="107"/>
    </location>
</feature>
<feature type="transmembrane region" description="Helical" evidence="1">
    <location>
        <begin position="239"/>
        <end position="257"/>
    </location>
</feature>
<dbReference type="RefSeq" id="WP_200271982.1">
    <property type="nucleotide sequence ID" value="NZ_JAENIJ010000024.1"/>
</dbReference>
<keyword evidence="1" id="KW-0472">Membrane</keyword>
<evidence type="ECO:0000313" key="2">
    <source>
        <dbReference type="EMBL" id="MBK1883634.1"/>
    </source>
</evidence>
<keyword evidence="3" id="KW-1185">Reference proteome</keyword>
<keyword evidence="1" id="KW-1133">Transmembrane helix</keyword>
<proteinExistence type="predicted"/>
<feature type="transmembrane region" description="Helical" evidence="1">
    <location>
        <begin position="329"/>
        <end position="346"/>
    </location>
</feature>
<evidence type="ECO:0000256" key="1">
    <source>
        <dbReference type="SAM" id="Phobius"/>
    </source>
</evidence>
<protein>
    <submittedName>
        <fullName evidence="2">Uncharacterized protein</fullName>
    </submittedName>
</protein>